<proteinExistence type="predicted"/>
<dbReference type="AlphaFoldDB" id="A0A3B0XYU9"/>
<accession>A0A3B0XYU9</accession>
<evidence type="ECO:0000313" key="2">
    <source>
        <dbReference type="EMBL" id="VAW61346.1"/>
    </source>
</evidence>
<protein>
    <recommendedName>
        <fullName evidence="1">Inner membrane protein YgaP-like transmembrane domain-containing protein</fullName>
    </recommendedName>
</protein>
<evidence type="ECO:0000259" key="1">
    <source>
        <dbReference type="Pfam" id="PF11127"/>
    </source>
</evidence>
<gene>
    <name evidence="2" type="ORF">MNBD_GAMMA09-731</name>
</gene>
<dbReference type="EMBL" id="UOFI01000010">
    <property type="protein sequence ID" value="VAW61346.1"/>
    <property type="molecule type" value="Genomic_DNA"/>
</dbReference>
<feature type="domain" description="Inner membrane protein YgaP-like transmembrane" evidence="1">
    <location>
        <begin position="1"/>
        <end position="69"/>
    </location>
</feature>
<organism evidence="2">
    <name type="scientific">hydrothermal vent metagenome</name>
    <dbReference type="NCBI Taxonomy" id="652676"/>
    <lineage>
        <taxon>unclassified sequences</taxon>
        <taxon>metagenomes</taxon>
        <taxon>ecological metagenomes</taxon>
    </lineage>
</organism>
<dbReference type="Pfam" id="PF11127">
    <property type="entry name" value="YgaP-like_TM"/>
    <property type="match status" value="1"/>
</dbReference>
<dbReference type="InterPro" id="IPR021309">
    <property type="entry name" value="YgaP-like_TM"/>
</dbReference>
<name>A0A3B0XYU9_9ZZZZ</name>
<sequence>MKKNIGRFDQVLRVVIGLFLMYVGFFDDNLLIADSFVSTIIGITGVMNLFVSLVRYCPLYVLVDINTCPRIGK</sequence>
<reference evidence="2" key="1">
    <citation type="submission" date="2018-06" db="EMBL/GenBank/DDBJ databases">
        <authorList>
            <person name="Zhirakovskaya E."/>
        </authorList>
    </citation>
    <scope>NUCLEOTIDE SEQUENCE</scope>
</reference>